<comment type="caution">
    <text evidence="2">The sequence shown here is derived from an EMBL/GenBank/DDBJ whole genome shotgun (WGS) entry which is preliminary data.</text>
</comment>
<evidence type="ECO:0000313" key="3">
    <source>
        <dbReference type="Proteomes" id="UP000077726"/>
    </source>
</evidence>
<dbReference type="STRING" id="1795832.A7Q00_04340"/>
<evidence type="ECO:0000256" key="1">
    <source>
        <dbReference type="SAM" id="MobiDB-lite"/>
    </source>
</evidence>
<feature type="compositionally biased region" description="Basic and acidic residues" evidence="1">
    <location>
        <begin position="107"/>
        <end position="116"/>
    </location>
</feature>
<gene>
    <name evidence="2" type="ORF">A7Q00_04340</name>
</gene>
<name>A0A1B6VZI5_9NEIS</name>
<dbReference type="RefSeq" id="WP_064089402.1">
    <property type="nucleotide sequence ID" value="NZ_LXSQ01000012.1"/>
</dbReference>
<accession>A0A1B6VZI5</accession>
<evidence type="ECO:0000313" key="2">
    <source>
        <dbReference type="EMBL" id="OAM43652.1"/>
    </source>
</evidence>
<dbReference type="InterPro" id="IPR025384">
    <property type="entry name" value="DUF4298"/>
</dbReference>
<dbReference type="OrthoDB" id="8602690at2"/>
<organism evidence="2 3">
    <name type="scientific">Eikenella halliae</name>
    <dbReference type="NCBI Taxonomy" id="1795832"/>
    <lineage>
        <taxon>Bacteria</taxon>
        <taxon>Pseudomonadati</taxon>
        <taxon>Pseudomonadota</taxon>
        <taxon>Betaproteobacteria</taxon>
        <taxon>Neisseriales</taxon>
        <taxon>Neisseriaceae</taxon>
        <taxon>Eikenella</taxon>
    </lineage>
</organism>
<protein>
    <recommendedName>
        <fullName evidence="4">DUF4298 domain-containing protein</fullName>
    </recommendedName>
</protein>
<keyword evidence="3" id="KW-1185">Reference proteome</keyword>
<dbReference type="Pfam" id="PF14131">
    <property type="entry name" value="DUF4298"/>
    <property type="match status" value="1"/>
</dbReference>
<dbReference type="Proteomes" id="UP000077726">
    <property type="component" value="Unassembled WGS sequence"/>
</dbReference>
<dbReference type="AlphaFoldDB" id="A0A1B6VZI5"/>
<reference evidence="3" key="1">
    <citation type="submission" date="2016-05" db="EMBL/GenBank/DDBJ databases">
        <title>Draft genome of Corynebacterium afermentans subsp. afermentans LCDC 88199T.</title>
        <authorList>
            <person name="Bernier A.-M."/>
            <person name="Bernard K."/>
        </authorList>
    </citation>
    <scope>NUCLEOTIDE SEQUENCE [LARGE SCALE GENOMIC DNA]</scope>
    <source>
        <strain evidence="3">NML130454</strain>
    </source>
</reference>
<dbReference type="EMBL" id="LXSQ01000012">
    <property type="protein sequence ID" value="OAM43652.1"/>
    <property type="molecule type" value="Genomic_DNA"/>
</dbReference>
<evidence type="ECO:0008006" key="4">
    <source>
        <dbReference type="Google" id="ProtNLM"/>
    </source>
</evidence>
<proteinExistence type="predicted"/>
<sequence length="126" mass="14721">MPNLTPEAAQARINRIQALYREWERLLPELEAAQEQWQHAMRLMHEMSDFYDREYMPLHQAIENGLPVSLATEGEYSIMSEDALWNAFQQQYDLSWTWLRAATRELDPQNRLRPDAAEASGQAEAT</sequence>
<feature type="region of interest" description="Disordered" evidence="1">
    <location>
        <begin position="107"/>
        <end position="126"/>
    </location>
</feature>